<accession>A0A6V7XVZ0</accession>
<gene>
    <name evidence="2" type="ORF">MENT_LOCUS56468</name>
</gene>
<feature type="region of interest" description="Disordered" evidence="1">
    <location>
        <begin position="1"/>
        <end position="72"/>
    </location>
</feature>
<feature type="compositionally biased region" description="Basic and acidic residues" evidence="1">
    <location>
        <begin position="123"/>
        <end position="134"/>
    </location>
</feature>
<sequence length="140" mass="16310">MGGFTTHASKNCPAAINKEETQKKKKLKNQQKEEQQTKKNKEEISKKKNQNSTEAEQKNKKIKQNKKQRRSNKIIKALLDVHGIFLKIKRQSYKLTIKLMSSYQSTIEATSPMKMPARPRNPTQKEELQADARRIPYTVR</sequence>
<feature type="compositionally biased region" description="Basic residues" evidence="1">
    <location>
        <begin position="60"/>
        <end position="72"/>
    </location>
</feature>
<reference evidence="2 3" key="1">
    <citation type="submission" date="2020-08" db="EMBL/GenBank/DDBJ databases">
        <authorList>
            <person name="Koutsovoulos G."/>
            <person name="Danchin GJ E."/>
        </authorList>
    </citation>
    <scope>NUCLEOTIDE SEQUENCE [LARGE SCALE GENOMIC DNA]</scope>
</reference>
<dbReference type="Proteomes" id="UP000580250">
    <property type="component" value="Unassembled WGS sequence"/>
</dbReference>
<evidence type="ECO:0000313" key="2">
    <source>
        <dbReference type="EMBL" id="CAD2202817.1"/>
    </source>
</evidence>
<comment type="caution">
    <text evidence="2">The sequence shown here is derived from an EMBL/GenBank/DDBJ whole genome shotgun (WGS) entry which is preliminary data.</text>
</comment>
<proteinExistence type="predicted"/>
<name>A0A6V7XVZ0_MELEN</name>
<evidence type="ECO:0000313" key="3">
    <source>
        <dbReference type="Proteomes" id="UP000580250"/>
    </source>
</evidence>
<dbReference type="AlphaFoldDB" id="A0A6V7XVZ0"/>
<feature type="region of interest" description="Disordered" evidence="1">
    <location>
        <begin position="111"/>
        <end position="140"/>
    </location>
</feature>
<feature type="compositionally biased region" description="Basic and acidic residues" evidence="1">
    <location>
        <begin position="30"/>
        <end position="46"/>
    </location>
</feature>
<organism evidence="2 3">
    <name type="scientific">Meloidogyne enterolobii</name>
    <name type="common">Root-knot nematode worm</name>
    <name type="synonym">Meloidogyne mayaguensis</name>
    <dbReference type="NCBI Taxonomy" id="390850"/>
    <lineage>
        <taxon>Eukaryota</taxon>
        <taxon>Metazoa</taxon>
        <taxon>Ecdysozoa</taxon>
        <taxon>Nematoda</taxon>
        <taxon>Chromadorea</taxon>
        <taxon>Rhabditida</taxon>
        <taxon>Tylenchina</taxon>
        <taxon>Tylenchomorpha</taxon>
        <taxon>Tylenchoidea</taxon>
        <taxon>Meloidogynidae</taxon>
        <taxon>Meloidogyninae</taxon>
        <taxon>Meloidogyne</taxon>
    </lineage>
</organism>
<evidence type="ECO:0000256" key="1">
    <source>
        <dbReference type="SAM" id="MobiDB-lite"/>
    </source>
</evidence>
<protein>
    <submittedName>
        <fullName evidence="2">Uncharacterized protein</fullName>
    </submittedName>
</protein>
<dbReference type="EMBL" id="CAJEWN010002260">
    <property type="protein sequence ID" value="CAD2202817.1"/>
    <property type="molecule type" value="Genomic_DNA"/>
</dbReference>